<dbReference type="InterPro" id="IPR000014">
    <property type="entry name" value="PAS"/>
</dbReference>
<reference evidence="6 7" key="1">
    <citation type="submission" date="2019-07" db="EMBL/GenBank/DDBJ databases">
        <title>The pathways for chlorine oxyanion respiration interact through the shared metabolite chlorate.</title>
        <authorList>
            <person name="Barnum T.P."/>
            <person name="Cheng Y."/>
            <person name="Hill K.A."/>
            <person name="Lucas L.N."/>
            <person name="Carlson H.K."/>
            <person name="Coates J.D."/>
        </authorList>
    </citation>
    <scope>NUCLEOTIDE SEQUENCE [LARGE SCALE GENOMIC DNA]</scope>
    <source>
        <strain evidence="6 7">SFB-3</strain>
    </source>
</reference>
<dbReference type="Pfam" id="PF08447">
    <property type="entry name" value="PAS_3"/>
    <property type="match status" value="1"/>
</dbReference>
<keyword evidence="1" id="KW-0812">Transmembrane</keyword>
<dbReference type="SMART" id="SM00086">
    <property type="entry name" value="PAC"/>
    <property type="match status" value="1"/>
</dbReference>
<dbReference type="InterPro" id="IPR001610">
    <property type="entry name" value="PAC"/>
</dbReference>
<dbReference type="InterPro" id="IPR001633">
    <property type="entry name" value="EAL_dom"/>
</dbReference>
<dbReference type="PROSITE" id="PS50887">
    <property type="entry name" value="GGDEF"/>
    <property type="match status" value="1"/>
</dbReference>
<evidence type="ECO:0000313" key="7">
    <source>
        <dbReference type="Proteomes" id="UP000319502"/>
    </source>
</evidence>
<evidence type="ECO:0000313" key="6">
    <source>
        <dbReference type="EMBL" id="TVO58670.1"/>
    </source>
</evidence>
<dbReference type="EMBL" id="VMNK01000003">
    <property type="protein sequence ID" value="TVO58670.1"/>
    <property type="molecule type" value="Genomic_DNA"/>
</dbReference>
<dbReference type="SMART" id="SM00267">
    <property type="entry name" value="GGDEF"/>
    <property type="match status" value="1"/>
</dbReference>
<protein>
    <submittedName>
        <fullName evidence="6">EAL domain-containing protein</fullName>
    </submittedName>
</protein>
<dbReference type="InterPro" id="IPR052155">
    <property type="entry name" value="Biofilm_reg_signaling"/>
</dbReference>
<keyword evidence="1" id="KW-1133">Transmembrane helix</keyword>
<evidence type="ECO:0000256" key="1">
    <source>
        <dbReference type="SAM" id="Phobius"/>
    </source>
</evidence>
<keyword evidence="1" id="KW-0472">Membrane</keyword>
<feature type="signal peptide" evidence="2">
    <location>
        <begin position="1"/>
        <end position="31"/>
    </location>
</feature>
<feature type="domain" description="GGDEF" evidence="5">
    <location>
        <begin position="551"/>
        <end position="684"/>
    </location>
</feature>
<feature type="domain" description="EAL" evidence="4">
    <location>
        <begin position="693"/>
        <end position="946"/>
    </location>
</feature>
<keyword evidence="7" id="KW-1185">Reference proteome</keyword>
<dbReference type="InterPro" id="IPR000700">
    <property type="entry name" value="PAS-assoc_C"/>
</dbReference>
<dbReference type="InterPro" id="IPR035919">
    <property type="entry name" value="EAL_sf"/>
</dbReference>
<dbReference type="PROSITE" id="PS50883">
    <property type="entry name" value="EAL"/>
    <property type="match status" value="1"/>
</dbReference>
<evidence type="ECO:0000259" key="3">
    <source>
        <dbReference type="PROSITE" id="PS50113"/>
    </source>
</evidence>
<dbReference type="Proteomes" id="UP000319502">
    <property type="component" value="Unassembled WGS sequence"/>
</dbReference>
<sequence>MPKTHHPRVWMRQYCLLLACLFLLPHGAARADAAAATDAGVRLRVLSVFFGNRDTPYEILLEKGLRAGFSETDEQPGIVLENIYLDMIDNYDPARARLINQALKLKHDARPPFDAVILSGLPSKQFMREHGRWLSDGPVIQIESDFIDIPATLDTGQFSLRQTLAIAETAADALAMLPNTHTLWVIAGTGRGDVAALDAARAQLAPLAGRVTVRFITVQDADALFAEVATAPRDTALIYLRASRDGKAQRLIPATFGRQLARAANVPMFCIYEPILLQSDCVGGRVSAGAQTGKTVASLIRQLLNGHDAGAGVQLLPAPARYRWPQLQRWQIRRATIPAGTDLIDFTPTIYERYKKQVWSGVLVLCLLAAALVGLMWALGQYRKQRDTLAEFEQRWHLALDNAGQGVWDLDLRSGEAFYAPGWRAILGLEASANAPQVREAHIHPADRKRVSSLLQQHLSGHTPHFESEHRMVRADDTTVWVRERGQVVRRDKQGVPLRFIASMQDITEQRVAQEHIRHMATHDTLTGLPNRTLLTDRLDRAMSRARRMGNRVAVVFMDLDHFKTVNDTLGHPIGDLLLIAVAGRMMPHLRETDTISRQGGDEFVILLPELASAADAAHVCEKLQREMDEPVTLDGRSLRISVSMGVAMFPDDGNSVETLLQKADVALYQVKNAGRGDYRFFSADMNHELEDQFDLESRMSTALRNGYIQWWYQPQIDLATGALVGAEALARWIEPDGTRIAPDAFIPVAEKFGHIQALGALALRSACHEACKWAQACGRPIPVAVNLSAVQFRRPGLTEMVRTILTETGLPAEHLILEITESVLMEDNIITRESLAGIASLGVGLSIDDFGTGYSSLAYLKRFPVNHLKIDRAFIADLNCDPDSDTIVRTIVQLGHNLNLQVVAEGVESAAQAEQLRHYGCDMAQGYFYHRALSPEHFLQVLQHA</sequence>
<dbReference type="InterPro" id="IPR000160">
    <property type="entry name" value="GGDEF_dom"/>
</dbReference>
<dbReference type="SUPFAM" id="SSF141868">
    <property type="entry name" value="EAL domain-like"/>
    <property type="match status" value="1"/>
</dbReference>
<name>A0A557R0I6_9RHOO</name>
<evidence type="ECO:0000259" key="5">
    <source>
        <dbReference type="PROSITE" id="PS50887"/>
    </source>
</evidence>
<dbReference type="Pfam" id="PF00990">
    <property type="entry name" value="GGDEF"/>
    <property type="match status" value="1"/>
</dbReference>
<dbReference type="InterPro" id="IPR035965">
    <property type="entry name" value="PAS-like_dom_sf"/>
</dbReference>
<feature type="domain" description="PAC" evidence="3">
    <location>
        <begin position="466"/>
        <end position="519"/>
    </location>
</feature>
<organism evidence="6 7">
    <name type="scientific">Denitromonas halophila</name>
    <dbReference type="NCBI Taxonomy" id="1629404"/>
    <lineage>
        <taxon>Bacteria</taxon>
        <taxon>Pseudomonadati</taxon>
        <taxon>Pseudomonadota</taxon>
        <taxon>Betaproteobacteria</taxon>
        <taxon>Rhodocyclales</taxon>
        <taxon>Zoogloeaceae</taxon>
        <taxon>Denitromonas</taxon>
    </lineage>
</organism>
<dbReference type="Gene3D" id="3.30.450.20">
    <property type="entry name" value="PAS domain"/>
    <property type="match status" value="1"/>
</dbReference>
<dbReference type="InterPro" id="IPR029787">
    <property type="entry name" value="Nucleotide_cyclase"/>
</dbReference>
<dbReference type="NCBIfam" id="TIGR00229">
    <property type="entry name" value="sensory_box"/>
    <property type="match status" value="1"/>
</dbReference>
<dbReference type="InterPro" id="IPR013655">
    <property type="entry name" value="PAS_fold_3"/>
</dbReference>
<dbReference type="InterPro" id="IPR043128">
    <property type="entry name" value="Rev_trsase/Diguanyl_cyclase"/>
</dbReference>
<feature type="transmembrane region" description="Helical" evidence="1">
    <location>
        <begin position="358"/>
        <end position="379"/>
    </location>
</feature>
<dbReference type="SUPFAM" id="SSF55785">
    <property type="entry name" value="PYP-like sensor domain (PAS domain)"/>
    <property type="match status" value="1"/>
</dbReference>
<dbReference type="SUPFAM" id="SSF55073">
    <property type="entry name" value="Nucleotide cyclase"/>
    <property type="match status" value="1"/>
</dbReference>
<dbReference type="Gene3D" id="3.20.20.450">
    <property type="entry name" value="EAL domain"/>
    <property type="match status" value="1"/>
</dbReference>
<feature type="chain" id="PRO_5022221295" evidence="2">
    <location>
        <begin position="32"/>
        <end position="946"/>
    </location>
</feature>
<evidence type="ECO:0000256" key="2">
    <source>
        <dbReference type="SAM" id="SignalP"/>
    </source>
</evidence>
<dbReference type="Pfam" id="PF00563">
    <property type="entry name" value="EAL"/>
    <property type="match status" value="1"/>
</dbReference>
<dbReference type="PROSITE" id="PS50113">
    <property type="entry name" value="PAC"/>
    <property type="match status" value="1"/>
</dbReference>
<dbReference type="Gene3D" id="3.30.70.270">
    <property type="match status" value="1"/>
</dbReference>
<dbReference type="OrthoDB" id="9813903at2"/>
<proteinExistence type="predicted"/>
<keyword evidence="2" id="KW-0732">Signal</keyword>
<dbReference type="PANTHER" id="PTHR44757:SF2">
    <property type="entry name" value="BIOFILM ARCHITECTURE MAINTENANCE PROTEIN MBAA"/>
    <property type="match status" value="1"/>
</dbReference>
<accession>A0A557R0I6</accession>
<dbReference type="CDD" id="cd01948">
    <property type="entry name" value="EAL"/>
    <property type="match status" value="1"/>
</dbReference>
<dbReference type="NCBIfam" id="TIGR00254">
    <property type="entry name" value="GGDEF"/>
    <property type="match status" value="1"/>
</dbReference>
<dbReference type="SMART" id="SM00052">
    <property type="entry name" value="EAL"/>
    <property type="match status" value="1"/>
</dbReference>
<evidence type="ECO:0000259" key="4">
    <source>
        <dbReference type="PROSITE" id="PS50883"/>
    </source>
</evidence>
<dbReference type="AlphaFoldDB" id="A0A557R0I6"/>
<dbReference type="FunFam" id="3.30.70.270:FF:000001">
    <property type="entry name" value="Diguanylate cyclase domain protein"/>
    <property type="match status" value="1"/>
</dbReference>
<gene>
    <name evidence="6" type="ORF">FHP91_03130</name>
</gene>
<comment type="caution">
    <text evidence="6">The sequence shown here is derived from an EMBL/GenBank/DDBJ whole genome shotgun (WGS) entry which is preliminary data.</text>
</comment>
<dbReference type="CDD" id="cd01949">
    <property type="entry name" value="GGDEF"/>
    <property type="match status" value="1"/>
</dbReference>
<dbReference type="CDD" id="cd00130">
    <property type="entry name" value="PAS"/>
    <property type="match status" value="1"/>
</dbReference>
<dbReference type="GO" id="GO:0003824">
    <property type="term" value="F:catalytic activity"/>
    <property type="evidence" value="ECO:0007669"/>
    <property type="project" value="UniProtKB-ARBA"/>
</dbReference>
<dbReference type="PANTHER" id="PTHR44757">
    <property type="entry name" value="DIGUANYLATE CYCLASE DGCP"/>
    <property type="match status" value="1"/>
</dbReference>